<gene>
    <name evidence="3" type="ORF">HS088_TW12G00610</name>
</gene>
<feature type="compositionally biased region" description="Gly residues" evidence="1">
    <location>
        <begin position="169"/>
        <end position="179"/>
    </location>
</feature>
<dbReference type="EMBL" id="JAAARO010000012">
    <property type="protein sequence ID" value="KAF5739405.1"/>
    <property type="molecule type" value="Genomic_DNA"/>
</dbReference>
<feature type="chain" id="PRO_5029576556" evidence="2">
    <location>
        <begin position="18"/>
        <end position="194"/>
    </location>
</feature>
<evidence type="ECO:0000256" key="1">
    <source>
        <dbReference type="SAM" id="MobiDB-lite"/>
    </source>
</evidence>
<comment type="caution">
    <text evidence="3">The sequence shown here is derived from an EMBL/GenBank/DDBJ whole genome shotgun (WGS) entry which is preliminary data.</text>
</comment>
<name>A0A7J7CZ60_TRIWF</name>
<evidence type="ECO:0000313" key="3">
    <source>
        <dbReference type="EMBL" id="KAF5739405.1"/>
    </source>
</evidence>
<dbReference type="InParanoid" id="A0A7J7CZ60"/>
<sequence>MALFSLIIFFGILLSSAAEIRDTRWFWRRTKTSTAFQWLLCFPLGTRPSGRVFFCGLWVPVLDGDWASERMLPVRGKLSGGIAGLQFGLPFRGVSGAFVERWVQWHGSLGFECGLELRHFVAGIEILLEIAFEEKKDLTRRCFFFKARVAESKRKGELNGNGVGFGGDMPMGGDFGDGSTGNNDGQGPKIEEVD</sequence>
<organism evidence="3 4">
    <name type="scientific">Tripterygium wilfordii</name>
    <name type="common">Thunder God vine</name>
    <dbReference type="NCBI Taxonomy" id="458696"/>
    <lineage>
        <taxon>Eukaryota</taxon>
        <taxon>Viridiplantae</taxon>
        <taxon>Streptophyta</taxon>
        <taxon>Embryophyta</taxon>
        <taxon>Tracheophyta</taxon>
        <taxon>Spermatophyta</taxon>
        <taxon>Magnoliopsida</taxon>
        <taxon>eudicotyledons</taxon>
        <taxon>Gunneridae</taxon>
        <taxon>Pentapetalae</taxon>
        <taxon>rosids</taxon>
        <taxon>fabids</taxon>
        <taxon>Celastrales</taxon>
        <taxon>Celastraceae</taxon>
        <taxon>Tripterygium</taxon>
    </lineage>
</organism>
<reference evidence="3 4" key="1">
    <citation type="journal article" date="2020" name="Nat. Commun.">
        <title>Genome of Tripterygium wilfordii and identification of cytochrome P450 involved in triptolide biosynthesis.</title>
        <authorList>
            <person name="Tu L."/>
            <person name="Su P."/>
            <person name="Zhang Z."/>
            <person name="Gao L."/>
            <person name="Wang J."/>
            <person name="Hu T."/>
            <person name="Zhou J."/>
            <person name="Zhang Y."/>
            <person name="Zhao Y."/>
            <person name="Liu Y."/>
            <person name="Song Y."/>
            <person name="Tong Y."/>
            <person name="Lu Y."/>
            <person name="Yang J."/>
            <person name="Xu C."/>
            <person name="Jia M."/>
            <person name="Peters R.J."/>
            <person name="Huang L."/>
            <person name="Gao W."/>
        </authorList>
    </citation>
    <scope>NUCLEOTIDE SEQUENCE [LARGE SCALE GENOMIC DNA]</scope>
    <source>
        <strain evidence="4">cv. XIE 37</strain>
        <tissue evidence="3">Leaf</tissue>
    </source>
</reference>
<accession>A0A7J7CZ60</accession>
<keyword evidence="2" id="KW-0732">Signal</keyword>
<evidence type="ECO:0000313" key="4">
    <source>
        <dbReference type="Proteomes" id="UP000593562"/>
    </source>
</evidence>
<feature type="signal peptide" evidence="2">
    <location>
        <begin position="1"/>
        <end position="17"/>
    </location>
</feature>
<keyword evidence="4" id="KW-1185">Reference proteome</keyword>
<proteinExistence type="predicted"/>
<evidence type="ECO:0000256" key="2">
    <source>
        <dbReference type="SAM" id="SignalP"/>
    </source>
</evidence>
<protein>
    <submittedName>
        <fullName evidence="3">Elongation of fatty acids protein 3-like</fullName>
    </submittedName>
</protein>
<feature type="region of interest" description="Disordered" evidence="1">
    <location>
        <begin position="169"/>
        <end position="194"/>
    </location>
</feature>
<dbReference type="Proteomes" id="UP000593562">
    <property type="component" value="Unassembled WGS sequence"/>
</dbReference>
<dbReference type="AlphaFoldDB" id="A0A7J7CZ60"/>